<evidence type="ECO:0000313" key="4">
    <source>
        <dbReference type="EMBL" id="SEF96623.1"/>
    </source>
</evidence>
<dbReference type="Pfam" id="PF02571">
    <property type="entry name" value="CbiJ"/>
    <property type="match status" value="1"/>
</dbReference>
<proteinExistence type="predicted"/>
<dbReference type="PANTHER" id="PTHR36925:SF1">
    <property type="entry name" value="COBALT-PRECORRIN-6A REDUCTASE"/>
    <property type="match status" value="1"/>
</dbReference>
<dbReference type="PANTHER" id="PTHR36925">
    <property type="entry name" value="COBALT-PRECORRIN-6A REDUCTASE"/>
    <property type="match status" value="1"/>
</dbReference>
<keyword evidence="5" id="KW-1185">Reference proteome</keyword>
<evidence type="ECO:0000256" key="3">
    <source>
        <dbReference type="ARBA" id="ARBA00023002"/>
    </source>
</evidence>
<reference evidence="4 5" key="1">
    <citation type="submission" date="2016-10" db="EMBL/GenBank/DDBJ databases">
        <authorList>
            <person name="de Groot N.N."/>
        </authorList>
    </citation>
    <scope>NUCLEOTIDE SEQUENCE [LARGE SCALE GENOMIC DNA]</scope>
    <source>
        <strain evidence="4 5">DSM 26915</strain>
    </source>
</reference>
<name>A0A1H5WB46_9RHOB</name>
<evidence type="ECO:0000256" key="1">
    <source>
        <dbReference type="ARBA" id="ARBA00004953"/>
    </source>
</evidence>
<sequence length="226" mass="24888">MVIQGGTAEAKRLADMLPHAQFIRAIDTRGGPENAGALTADALRQKGASLLVDACHPFDIASHYRAVRAAGSIGVSYVRLLRPAWSQSPRDHWVQIDRGCSLRRVVPNGARLFAATGREELNAFKPLHAHVFWRSVGDERVSLPLRNSHVLPAEGPFTVEGEMALFRKLRIDWLVVRNAGGQGAWPKIEAARRLGIQVAMIDRPKPLKGPVLGSVDEVMEWIEKTL</sequence>
<gene>
    <name evidence="4" type="ORF">SAMN04488045_1367</name>
</gene>
<evidence type="ECO:0000256" key="2">
    <source>
        <dbReference type="ARBA" id="ARBA00022573"/>
    </source>
</evidence>
<dbReference type="GO" id="GO:0016994">
    <property type="term" value="F:precorrin-6A reductase activity"/>
    <property type="evidence" value="ECO:0007669"/>
    <property type="project" value="InterPro"/>
</dbReference>
<dbReference type="AlphaFoldDB" id="A0A1H5WB46"/>
<keyword evidence="2" id="KW-0169">Cobalamin biosynthesis</keyword>
<evidence type="ECO:0000313" key="5">
    <source>
        <dbReference type="Proteomes" id="UP000236752"/>
    </source>
</evidence>
<accession>A0A1H5WB46</accession>
<dbReference type="InterPro" id="IPR003723">
    <property type="entry name" value="Precorrin-6x_reduct"/>
</dbReference>
<protein>
    <submittedName>
        <fullName evidence="4">Precorrin-6A reductase</fullName>
    </submittedName>
</protein>
<dbReference type="Proteomes" id="UP000236752">
    <property type="component" value="Unassembled WGS sequence"/>
</dbReference>
<keyword evidence="3" id="KW-0560">Oxidoreductase</keyword>
<dbReference type="PROSITE" id="PS51014">
    <property type="entry name" value="COBK_CBIJ"/>
    <property type="match status" value="1"/>
</dbReference>
<comment type="pathway">
    <text evidence="1">Cofactor biosynthesis; adenosylcobalamin biosynthesis.</text>
</comment>
<dbReference type="EMBL" id="FNUZ01000002">
    <property type="protein sequence ID" value="SEF96623.1"/>
    <property type="molecule type" value="Genomic_DNA"/>
</dbReference>
<dbReference type="GO" id="GO:0009236">
    <property type="term" value="P:cobalamin biosynthetic process"/>
    <property type="evidence" value="ECO:0007669"/>
    <property type="project" value="UniProtKB-UniPathway"/>
</dbReference>
<organism evidence="4 5">
    <name type="scientific">Thalassococcus halodurans</name>
    <dbReference type="NCBI Taxonomy" id="373675"/>
    <lineage>
        <taxon>Bacteria</taxon>
        <taxon>Pseudomonadati</taxon>
        <taxon>Pseudomonadota</taxon>
        <taxon>Alphaproteobacteria</taxon>
        <taxon>Rhodobacterales</taxon>
        <taxon>Roseobacteraceae</taxon>
        <taxon>Thalassococcus</taxon>
    </lineage>
</organism>
<dbReference type="UniPathway" id="UPA00148"/>